<dbReference type="KEGG" id="elut:CKA38_09850"/>
<protein>
    <submittedName>
        <fullName evidence="1">Uncharacterized protein</fullName>
    </submittedName>
</protein>
<dbReference type="AlphaFoldDB" id="A0A2U8E411"/>
<gene>
    <name evidence="1" type="ORF">CKA38_09850</name>
</gene>
<evidence type="ECO:0000313" key="1">
    <source>
        <dbReference type="EMBL" id="AWI09505.1"/>
    </source>
</evidence>
<dbReference type="Proteomes" id="UP000244896">
    <property type="component" value="Chromosome"/>
</dbReference>
<accession>A0A2U8E411</accession>
<proteinExistence type="predicted"/>
<sequence>MPTLSRNINSLASILFLVAAFGVCARGDFASPTSAYNLAGFGGGQPAAGKSRRTIRRIGALPRRSNS</sequence>
<dbReference type="RefSeq" id="WP_108825314.1">
    <property type="nucleotide sequence ID" value="NZ_CP023004.1"/>
</dbReference>
<reference evidence="1 2" key="1">
    <citation type="journal article" date="2018" name="Syst. Appl. Microbiol.">
        <title>Ereboglobus luteus gen. nov. sp. nov. from cockroach guts, and new insights into the oxygen relationship of the genera Opitutus and Didymococcus (Verrucomicrobia: Opitutaceae).</title>
        <authorList>
            <person name="Tegtmeier D."/>
            <person name="Belitz A."/>
            <person name="Radek R."/>
            <person name="Heimerl T."/>
            <person name="Brune A."/>
        </authorList>
    </citation>
    <scope>NUCLEOTIDE SEQUENCE [LARGE SCALE GENOMIC DNA]</scope>
    <source>
        <strain evidence="1 2">Ho45</strain>
    </source>
</reference>
<name>A0A2U8E411_9BACT</name>
<evidence type="ECO:0000313" key="2">
    <source>
        <dbReference type="Proteomes" id="UP000244896"/>
    </source>
</evidence>
<keyword evidence="2" id="KW-1185">Reference proteome</keyword>
<dbReference type="EMBL" id="CP023004">
    <property type="protein sequence ID" value="AWI09505.1"/>
    <property type="molecule type" value="Genomic_DNA"/>
</dbReference>
<organism evidence="1 2">
    <name type="scientific">Ereboglobus luteus</name>
    <dbReference type="NCBI Taxonomy" id="1796921"/>
    <lineage>
        <taxon>Bacteria</taxon>
        <taxon>Pseudomonadati</taxon>
        <taxon>Verrucomicrobiota</taxon>
        <taxon>Opitutia</taxon>
        <taxon>Opitutales</taxon>
        <taxon>Opitutaceae</taxon>
        <taxon>Ereboglobus</taxon>
    </lineage>
</organism>